<keyword evidence="4 9" id="KW-0812">Transmembrane</keyword>
<dbReference type="InterPro" id="IPR001872">
    <property type="entry name" value="Peptidase_A8"/>
</dbReference>
<evidence type="ECO:0000256" key="5">
    <source>
        <dbReference type="ARBA" id="ARBA00022750"/>
    </source>
</evidence>
<comment type="subcellular location">
    <subcellularLocation>
        <location evidence="9">Cell membrane</location>
        <topology evidence="9">Multi-pass membrane protein</topology>
    </subcellularLocation>
</comment>
<dbReference type="PRINTS" id="PR00781">
    <property type="entry name" value="LIPOSIGPTASE"/>
</dbReference>
<dbReference type="PANTHER" id="PTHR33695">
    <property type="entry name" value="LIPOPROTEIN SIGNAL PEPTIDASE"/>
    <property type="match status" value="1"/>
</dbReference>
<evidence type="ECO:0000256" key="6">
    <source>
        <dbReference type="ARBA" id="ARBA00022801"/>
    </source>
</evidence>
<feature type="active site" evidence="9">
    <location>
        <position position="138"/>
    </location>
</feature>
<dbReference type="Proteomes" id="UP000321926">
    <property type="component" value="Unassembled WGS sequence"/>
</dbReference>
<evidence type="ECO:0000256" key="10">
    <source>
        <dbReference type="RuleBase" id="RU004181"/>
    </source>
</evidence>
<keyword evidence="2 9" id="KW-1003">Cell membrane</keyword>
<comment type="pathway">
    <text evidence="9">Protein modification; lipoprotein biosynthesis (signal peptide cleavage).</text>
</comment>
<dbReference type="PANTHER" id="PTHR33695:SF1">
    <property type="entry name" value="LIPOPROTEIN SIGNAL PEPTIDASE"/>
    <property type="match status" value="1"/>
</dbReference>
<dbReference type="UniPathway" id="UPA00665"/>
<feature type="active site" evidence="9">
    <location>
        <position position="171"/>
    </location>
</feature>
<organism evidence="11 12">
    <name type="scientific">Pontibacter qinzhouensis</name>
    <dbReference type="NCBI Taxonomy" id="2603253"/>
    <lineage>
        <taxon>Bacteria</taxon>
        <taxon>Pseudomonadati</taxon>
        <taxon>Bacteroidota</taxon>
        <taxon>Cytophagia</taxon>
        <taxon>Cytophagales</taxon>
        <taxon>Hymenobacteraceae</taxon>
        <taxon>Pontibacter</taxon>
    </lineage>
</organism>
<dbReference type="GO" id="GO:0005886">
    <property type="term" value="C:plasma membrane"/>
    <property type="evidence" value="ECO:0007669"/>
    <property type="project" value="UniProtKB-SubCell"/>
</dbReference>
<comment type="function">
    <text evidence="9">This protein specifically catalyzes the removal of signal peptides from prolipoproteins.</text>
</comment>
<dbReference type="EC" id="3.4.23.36" evidence="9"/>
<gene>
    <name evidence="9" type="primary">lspA</name>
    <name evidence="11" type="ORF">FVR03_23595</name>
</gene>
<keyword evidence="7 9" id="KW-1133">Transmembrane helix</keyword>
<feature type="transmembrane region" description="Helical" evidence="9">
    <location>
        <begin position="66"/>
        <end position="87"/>
    </location>
</feature>
<evidence type="ECO:0000313" key="12">
    <source>
        <dbReference type="Proteomes" id="UP000321926"/>
    </source>
</evidence>
<comment type="caution">
    <text evidence="11">The sequence shown here is derived from an EMBL/GenBank/DDBJ whole genome shotgun (WGS) entry which is preliminary data.</text>
</comment>
<dbReference type="HAMAP" id="MF_00161">
    <property type="entry name" value="LspA"/>
    <property type="match status" value="1"/>
</dbReference>
<sequence>MKYWKYYLASLLVILLDQAVKLIVHYNMEMGMPGEIRLIGDWLKLHYTLNPGMAFGVELGSEYGKLILTLFRLVAMFGIGYYLYYLINNKAPKGLVWCIALILGGAIGNLIDSTFYGVWFDNAPYGSSTPWFHGQVIDMFYVDIWEGIIPHWVPIMGGRPMSLWPIFNVADSAIFVGVLLILFNQKRFFAEEEQPKRNAIIVEKGQQQEL</sequence>
<keyword evidence="6 9" id="KW-0378">Hydrolase</keyword>
<reference evidence="11 12" key="1">
    <citation type="submission" date="2019-08" db="EMBL/GenBank/DDBJ databases">
        <authorList>
            <person name="Shi S."/>
        </authorList>
    </citation>
    <scope>NUCLEOTIDE SEQUENCE [LARGE SCALE GENOMIC DNA]</scope>
    <source>
        <strain evidence="11 12">GY10130</strain>
    </source>
</reference>
<comment type="similarity">
    <text evidence="1 9 10">Belongs to the peptidase A8 family.</text>
</comment>
<evidence type="ECO:0000256" key="2">
    <source>
        <dbReference type="ARBA" id="ARBA00022475"/>
    </source>
</evidence>
<proteinExistence type="inferred from homology"/>
<dbReference type="GO" id="GO:0006508">
    <property type="term" value="P:proteolysis"/>
    <property type="evidence" value="ECO:0007669"/>
    <property type="project" value="UniProtKB-KW"/>
</dbReference>
<accession>A0A5C8IJL2</accession>
<evidence type="ECO:0000256" key="1">
    <source>
        <dbReference type="ARBA" id="ARBA00006139"/>
    </source>
</evidence>
<evidence type="ECO:0000256" key="3">
    <source>
        <dbReference type="ARBA" id="ARBA00022670"/>
    </source>
</evidence>
<keyword evidence="8 9" id="KW-0472">Membrane</keyword>
<dbReference type="EMBL" id="VRTY01000176">
    <property type="protein sequence ID" value="TXK21135.1"/>
    <property type="molecule type" value="Genomic_DNA"/>
</dbReference>
<feature type="transmembrane region" description="Helical" evidence="9">
    <location>
        <begin position="162"/>
        <end position="183"/>
    </location>
</feature>
<keyword evidence="3 9" id="KW-0645">Protease</keyword>
<comment type="catalytic activity">
    <reaction evidence="9">
        <text>Release of signal peptides from bacterial membrane prolipoproteins. Hydrolyzes -Xaa-Yaa-Zaa-|-(S,diacylglyceryl)Cys-, in which Xaa is hydrophobic (preferably Leu), and Yaa (Ala or Ser) and Zaa (Gly or Ala) have small, neutral side chains.</text>
        <dbReference type="EC" id="3.4.23.36"/>
    </reaction>
</comment>
<evidence type="ECO:0000256" key="9">
    <source>
        <dbReference type="HAMAP-Rule" id="MF_00161"/>
    </source>
</evidence>
<dbReference type="OrthoDB" id="9810259at2"/>
<keyword evidence="11" id="KW-0449">Lipoprotein</keyword>
<name>A0A5C8IJL2_9BACT</name>
<evidence type="ECO:0000256" key="8">
    <source>
        <dbReference type="ARBA" id="ARBA00023136"/>
    </source>
</evidence>
<evidence type="ECO:0000256" key="7">
    <source>
        <dbReference type="ARBA" id="ARBA00022989"/>
    </source>
</evidence>
<evidence type="ECO:0000256" key="4">
    <source>
        <dbReference type="ARBA" id="ARBA00022692"/>
    </source>
</evidence>
<keyword evidence="5 9" id="KW-0064">Aspartyl protease</keyword>
<evidence type="ECO:0000313" key="11">
    <source>
        <dbReference type="EMBL" id="TXK21135.1"/>
    </source>
</evidence>
<dbReference type="AlphaFoldDB" id="A0A5C8IJL2"/>
<comment type="caution">
    <text evidence="9">Lacks conserved residue(s) required for the propagation of feature annotation.</text>
</comment>
<dbReference type="Pfam" id="PF01252">
    <property type="entry name" value="Peptidase_A8"/>
    <property type="match status" value="1"/>
</dbReference>
<feature type="transmembrane region" description="Helical" evidence="9">
    <location>
        <begin position="94"/>
        <end position="111"/>
    </location>
</feature>
<dbReference type="NCBIfam" id="NF011369">
    <property type="entry name" value="PRK14788.1"/>
    <property type="match status" value="1"/>
</dbReference>
<protein>
    <recommendedName>
        <fullName evidence="9">Lipoprotein signal peptidase</fullName>
        <ecNumber evidence="9">3.4.23.36</ecNumber>
    </recommendedName>
    <alternativeName>
        <fullName evidence="9">Prolipoprotein signal peptidase</fullName>
    </alternativeName>
    <alternativeName>
        <fullName evidence="9">Signal peptidase II</fullName>
        <shortName evidence="9">SPase II</shortName>
    </alternativeName>
</protein>
<keyword evidence="12" id="KW-1185">Reference proteome</keyword>
<dbReference type="RefSeq" id="WP_147924234.1">
    <property type="nucleotide sequence ID" value="NZ_VRTY01000176.1"/>
</dbReference>
<dbReference type="GO" id="GO:0004190">
    <property type="term" value="F:aspartic-type endopeptidase activity"/>
    <property type="evidence" value="ECO:0007669"/>
    <property type="project" value="UniProtKB-UniRule"/>
</dbReference>